<dbReference type="GO" id="GO:0000287">
    <property type="term" value="F:magnesium ion binding"/>
    <property type="evidence" value="ECO:0007669"/>
    <property type="project" value="UniProtKB-UniRule"/>
</dbReference>
<evidence type="ECO:0000259" key="10">
    <source>
        <dbReference type="Pfam" id="PF16582"/>
    </source>
</evidence>
<dbReference type="CDD" id="cd07037">
    <property type="entry name" value="TPP_PYR_MenD"/>
    <property type="match status" value="1"/>
</dbReference>
<dbReference type="GO" id="GO:0070204">
    <property type="term" value="F:2-succinyl-5-enolpyruvyl-6-hydroxy-3-cyclohexene-1-carboxylic-acid synthase activity"/>
    <property type="evidence" value="ECO:0007669"/>
    <property type="project" value="UniProtKB-UniRule"/>
</dbReference>
<dbReference type="InterPro" id="IPR029061">
    <property type="entry name" value="THDP-binding"/>
</dbReference>
<evidence type="ECO:0000259" key="9">
    <source>
        <dbReference type="Pfam" id="PF02776"/>
    </source>
</evidence>
<keyword evidence="4 7" id="KW-0460">Magnesium</keyword>
<dbReference type="InterPro" id="IPR029035">
    <property type="entry name" value="DHS-like_NAD/FAD-binding_dom"/>
</dbReference>
<dbReference type="EMBL" id="FNDD01000004">
    <property type="protein sequence ID" value="SDG91311.1"/>
    <property type="molecule type" value="Genomic_DNA"/>
</dbReference>
<name>A0A1G7Y4E7_9VIBR</name>
<keyword evidence="2 7" id="KW-0808">Transferase</keyword>
<dbReference type="RefSeq" id="WP_093270542.1">
    <property type="nucleotide sequence ID" value="NZ_FNDD01000004.1"/>
</dbReference>
<dbReference type="PIRSF" id="PIRSF004983">
    <property type="entry name" value="MenD"/>
    <property type="match status" value="1"/>
</dbReference>
<keyword evidence="1 7" id="KW-0474">Menaquinone biosynthesis</keyword>
<evidence type="ECO:0000256" key="7">
    <source>
        <dbReference type="HAMAP-Rule" id="MF_01659"/>
    </source>
</evidence>
<dbReference type="CDD" id="cd02009">
    <property type="entry name" value="TPP_SHCHC_synthase"/>
    <property type="match status" value="1"/>
</dbReference>
<dbReference type="Gene3D" id="3.40.50.970">
    <property type="match status" value="2"/>
</dbReference>
<dbReference type="PANTHER" id="PTHR42916">
    <property type="entry name" value="2-SUCCINYL-5-ENOLPYRUVYL-6-HYDROXY-3-CYCLOHEXENE-1-CARBOXYLATE SYNTHASE"/>
    <property type="match status" value="1"/>
</dbReference>
<dbReference type="InterPro" id="IPR012001">
    <property type="entry name" value="Thiamin_PyroP_enz_TPP-bd_dom"/>
</dbReference>
<dbReference type="Pfam" id="PF02776">
    <property type="entry name" value="TPP_enzyme_N"/>
    <property type="match status" value="1"/>
</dbReference>
<dbReference type="InterPro" id="IPR004433">
    <property type="entry name" value="MenaQ_synth_MenD"/>
</dbReference>
<protein>
    <recommendedName>
        <fullName evidence="7">2-succinyl-5-enolpyruvyl-6-hydroxy-3-cyclohexene-1-carboxylate synthase</fullName>
        <shortName evidence="7">SEPHCHC synthase</shortName>
        <ecNumber evidence="7">2.2.1.9</ecNumber>
    </recommendedName>
    <alternativeName>
        <fullName evidence="7">Menaquinone biosynthesis protein MenD</fullName>
    </alternativeName>
</protein>
<evidence type="ECO:0000256" key="5">
    <source>
        <dbReference type="ARBA" id="ARBA00023052"/>
    </source>
</evidence>
<dbReference type="PANTHER" id="PTHR42916:SF1">
    <property type="entry name" value="PROTEIN PHYLLO, CHLOROPLASTIC"/>
    <property type="match status" value="1"/>
</dbReference>
<comment type="subunit">
    <text evidence="7">Homodimer.</text>
</comment>
<organism evidence="11 12">
    <name type="scientific">Vibrio xiamenensis</name>
    <dbReference type="NCBI Taxonomy" id="861298"/>
    <lineage>
        <taxon>Bacteria</taxon>
        <taxon>Pseudomonadati</taxon>
        <taxon>Pseudomonadota</taxon>
        <taxon>Gammaproteobacteria</taxon>
        <taxon>Vibrionales</taxon>
        <taxon>Vibrionaceae</taxon>
        <taxon>Vibrio</taxon>
    </lineage>
</organism>
<comment type="cofactor">
    <cofactor evidence="7">
        <name>thiamine diphosphate</name>
        <dbReference type="ChEBI" id="CHEBI:58937"/>
    </cofactor>
    <text evidence="7">Binds 1 thiamine pyrophosphate per subunit.</text>
</comment>
<dbReference type="STRING" id="861298.SAMN04488136_104204"/>
<evidence type="ECO:0000259" key="8">
    <source>
        <dbReference type="Pfam" id="PF02775"/>
    </source>
</evidence>
<dbReference type="HAMAP" id="MF_01659">
    <property type="entry name" value="MenD"/>
    <property type="match status" value="1"/>
</dbReference>
<evidence type="ECO:0000256" key="6">
    <source>
        <dbReference type="ARBA" id="ARBA00023211"/>
    </source>
</evidence>
<keyword evidence="12" id="KW-1185">Reference proteome</keyword>
<feature type="domain" description="Menaquinone biosynthesis protein MenD middle" evidence="10">
    <location>
        <begin position="189"/>
        <end position="406"/>
    </location>
</feature>
<reference evidence="11 12" key="1">
    <citation type="submission" date="2016-10" db="EMBL/GenBank/DDBJ databases">
        <authorList>
            <person name="de Groot N.N."/>
        </authorList>
    </citation>
    <scope>NUCLEOTIDE SEQUENCE [LARGE SCALE GENOMIC DNA]</scope>
    <source>
        <strain evidence="11 12">CGMCC 1.10228</strain>
    </source>
</reference>
<evidence type="ECO:0000256" key="4">
    <source>
        <dbReference type="ARBA" id="ARBA00022842"/>
    </source>
</evidence>
<feature type="domain" description="Thiamine pyrophosphate enzyme TPP-binding" evidence="8">
    <location>
        <begin position="430"/>
        <end position="553"/>
    </location>
</feature>
<feature type="domain" description="Thiamine pyrophosphate enzyme N-terminal TPP-binding" evidence="9">
    <location>
        <begin position="13"/>
        <end position="126"/>
    </location>
</feature>
<dbReference type="Proteomes" id="UP000198854">
    <property type="component" value="Unassembled WGS sequence"/>
</dbReference>
<comment type="function">
    <text evidence="7">Catalyzes the thiamine diphosphate-dependent decarboxylation of 2-oxoglutarate and the subsequent addition of the resulting succinic semialdehyde-thiamine pyrophosphate anion to isochorismate to yield 2-succinyl-5-enolpyruvyl-6-hydroxy-3-cyclohexene-1-carboxylate (SEPHCHC).</text>
</comment>
<dbReference type="InterPro" id="IPR032264">
    <property type="entry name" value="MenD_middle"/>
</dbReference>
<comment type="cofactor">
    <cofactor evidence="7">
        <name>Mg(2+)</name>
        <dbReference type="ChEBI" id="CHEBI:18420"/>
    </cofactor>
    <cofactor evidence="7">
        <name>Mn(2+)</name>
        <dbReference type="ChEBI" id="CHEBI:29035"/>
    </cofactor>
</comment>
<dbReference type="Pfam" id="PF02775">
    <property type="entry name" value="TPP_enzyme_C"/>
    <property type="match status" value="1"/>
</dbReference>
<keyword evidence="6 7" id="KW-0464">Manganese</keyword>
<dbReference type="UniPathway" id="UPA01057">
    <property type="reaction ID" value="UER00164"/>
</dbReference>
<keyword evidence="5 7" id="KW-0786">Thiamine pyrophosphate</keyword>
<dbReference type="GO" id="GO:0009234">
    <property type="term" value="P:menaquinone biosynthetic process"/>
    <property type="evidence" value="ECO:0007669"/>
    <property type="project" value="UniProtKB-UniRule"/>
</dbReference>
<evidence type="ECO:0000313" key="12">
    <source>
        <dbReference type="Proteomes" id="UP000198854"/>
    </source>
</evidence>
<dbReference type="Pfam" id="PF16582">
    <property type="entry name" value="TPP_enzyme_M_2"/>
    <property type="match status" value="1"/>
</dbReference>
<sequence length="574" mass="62272">MSAQQATLNRIWAQTVLEELARFGVQDVCIAPGSRSTPLALEAKAQAKFTLHTHFDERGLGFLALGIAKQSQRPVAVIVTSGTAVANLLPATAESGLTGEKLVLLTSDRPIELVGCGANQAINQQGIFSTHVTQSVNLPSPSTSLPLNWLLTTVDEALYQQQRVGGAIQINFPFPEPLYSDHDLSPFSTYLNAIARWQQSEAPYTRQIVGQTPTPSLDSHLFTQRGVIIIGSVSLAEAQKGLALAKQLGWPVLCDPQSGVSSEWAHFDLWLQHQTGRELLNRAQCVIQLGSRLVSKRLGQWLASLTNRDVEYVYVSPHLERNNPAHLIQTHVQAEIGTWLDDTLTSLAASSEAPNRCLAFGWADSLKPLVASINAMIKDFTAEASLTEIAVAVSAKHLPQNTNVFVGNSLFVRLLDMFATWPELEVFTNRGASGIDGLVATASGVQRSQSQPQVVFIGDTSLLYDLNSLALMRAPQAPVAIVVLNNDGGAIFDLLPVPSEQREALYQMPHGLHFEHAAQQFGLAYCKPDSLSDYQQLLSEHLSAGQGTLIIEVVTPPEQAAQHIKQLMGKVNAL</sequence>
<comment type="catalytic activity">
    <reaction evidence="7">
        <text>isochorismate + 2-oxoglutarate + H(+) = 5-enolpyruvoyl-6-hydroxy-2-succinyl-cyclohex-3-ene-1-carboxylate + CO2</text>
        <dbReference type="Rhea" id="RHEA:25593"/>
        <dbReference type="ChEBI" id="CHEBI:15378"/>
        <dbReference type="ChEBI" id="CHEBI:16526"/>
        <dbReference type="ChEBI" id="CHEBI:16810"/>
        <dbReference type="ChEBI" id="CHEBI:29780"/>
        <dbReference type="ChEBI" id="CHEBI:58818"/>
        <dbReference type="EC" id="2.2.1.9"/>
    </reaction>
</comment>
<accession>A0A1G7Y4E7</accession>
<evidence type="ECO:0000256" key="1">
    <source>
        <dbReference type="ARBA" id="ARBA00022428"/>
    </source>
</evidence>
<dbReference type="OrthoDB" id="9791859at2"/>
<dbReference type="SUPFAM" id="SSF52467">
    <property type="entry name" value="DHS-like NAD/FAD-binding domain"/>
    <property type="match status" value="1"/>
</dbReference>
<evidence type="ECO:0000313" key="11">
    <source>
        <dbReference type="EMBL" id="SDG91311.1"/>
    </source>
</evidence>
<comment type="pathway">
    <text evidence="7">Quinol/quinone metabolism; 1,4-dihydroxy-2-naphthoate biosynthesis; 1,4-dihydroxy-2-naphthoate from chorismate: step 2/7.</text>
</comment>
<keyword evidence="3 7" id="KW-0479">Metal-binding</keyword>
<dbReference type="Gene3D" id="3.40.50.1220">
    <property type="entry name" value="TPP-binding domain"/>
    <property type="match status" value="1"/>
</dbReference>
<evidence type="ECO:0000256" key="2">
    <source>
        <dbReference type="ARBA" id="ARBA00022679"/>
    </source>
</evidence>
<dbReference type="NCBIfam" id="TIGR00173">
    <property type="entry name" value="menD"/>
    <property type="match status" value="1"/>
</dbReference>
<dbReference type="EC" id="2.2.1.9" evidence="7"/>
<comment type="pathway">
    <text evidence="7">Quinol/quinone metabolism; menaquinone biosynthesis.</text>
</comment>
<dbReference type="UniPathway" id="UPA00079"/>
<comment type="similarity">
    <text evidence="7">Belongs to the TPP enzyme family. MenD subfamily.</text>
</comment>
<dbReference type="InterPro" id="IPR011766">
    <property type="entry name" value="TPP_enzyme_TPP-bd"/>
</dbReference>
<dbReference type="SUPFAM" id="SSF52518">
    <property type="entry name" value="Thiamin diphosphate-binding fold (THDP-binding)"/>
    <property type="match status" value="2"/>
</dbReference>
<dbReference type="GO" id="GO:0030145">
    <property type="term" value="F:manganese ion binding"/>
    <property type="evidence" value="ECO:0007669"/>
    <property type="project" value="UniProtKB-UniRule"/>
</dbReference>
<dbReference type="GO" id="GO:0030976">
    <property type="term" value="F:thiamine pyrophosphate binding"/>
    <property type="evidence" value="ECO:0007669"/>
    <property type="project" value="UniProtKB-UniRule"/>
</dbReference>
<proteinExistence type="inferred from homology"/>
<dbReference type="AlphaFoldDB" id="A0A1G7Y4E7"/>
<evidence type="ECO:0000256" key="3">
    <source>
        <dbReference type="ARBA" id="ARBA00022723"/>
    </source>
</evidence>
<gene>
    <name evidence="7" type="primary">menD</name>
    <name evidence="11" type="ORF">SAMN04488136_104204</name>
</gene>